<dbReference type="GO" id="GO:0010628">
    <property type="term" value="P:positive regulation of gene expression"/>
    <property type="evidence" value="ECO:0007669"/>
    <property type="project" value="TreeGrafter"/>
</dbReference>
<dbReference type="GO" id="GO:0003700">
    <property type="term" value="F:DNA-binding transcription factor activity"/>
    <property type="evidence" value="ECO:0007669"/>
    <property type="project" value="InterPro"/>
</dbReference>
<dbReference type="SUPFAM" id="SSF53850">
    <property type="entry name" value="Periplasmic binding protein-like II"/>
    <property type="match status" value="1"/>
</dbReference>
<dbReference type="Gene3D" id="1.10.10.10">
    <property type="entry name" value="Winged helix-like DNA-binding domain superfamily/Winged helix DNA-binding domain"/>
    <property type="match status" value="1"/>
</dbReference>
<dbReference type="SUPFAM" id="SSF46785">
    <property type="entry name" value="Winged helix' DNA-binding domain"/>
    <property type="match status" value="1"/>
</dbReference>
<evidence type="ECO:0000259" key="5">
    <source>
        <dbReference type="PROSITE" id="PS50931"/>
    </source>
</evidence>
<protein>
    <submittedName>
        <fullName evidence="6">LysR family transcriptional regulator</fullName>
    </submittedName>
</protein>
<comment type="similarity">
    <text evidence="1">Belongs to the LysR transcriptional regulatory family.</text>
</comment>
<dbReference type="PANTHER" id="PTHR30427">
    <property type="entry name" value="TRANSCRIPTIONAL ACTIVATOR PROTEIN LYSR"/>
    <property type="match status" value="1"/>
</dbReference>
<evidence type="ECO:0000313" key="7">
    <source>
        <dbReference type="Proteomes" id="UP000559404"/>
    </source>
</evidence>
<dbReference type="GO" id="GO:0043565">
    <property type="term" value="F:sequence-specific DNA binding"/>
    <property type="evidence" value="ECO:0007669"/>
    <property type="project" value="TreeGrafter"/>
</dbReference>
<dbReference type="EMBL" id="JACEON010000003">
    <property type="protein sequence ID" value="MBA4610859.1"/>
    <property type="molecule type" value="Genomic_DNA"/>
</dbReference>
<sequence length="310" mass="34409">MDREQAGSARRNGFTLRELEVLRAVISEGKTTAAAHRLGISQPAVSRALAQLEERFGQPLFRRTGNRLQPTSEGLALNEEIEPIFTTLARLRTADINKSNPKRLRIAAPPTLSHRLMSWLSGSFLKHNPGTTIHLEIGMSNNAVAAVADDNADLGISDGFIRHDGLTVHPFRHAVAHAAIPAGHRLADKVEITPEDLADEPFIALTRRFHQRNVYDRIFTERGIQRDIKAETATSIAICEMVREGVGIGLVNPFPVCLRPYEGIVFRRFSPRVDYVTKFFVPAGPVTPIAQRFIEYARRTVPADAYSHPA</sequence>
<dbReference type="AlphaFoldDB" id="A0A838XHI6"/>
<name>A0A838XHI6_9HYPH</name>
<gene>
    <name evidence="6" type="ORF">H1W37_04300</name>
</gene>
<dbReference type="Gene3D" id="3.40.190.290">
    <property type="match status" value="1"/>
</dbReference>
<evidence type="ECO:0000256" key="1">
    <source>
        <dbReference type="ARBA" id="ARBA00009437"/>
    </source>
</evidence>
<keyword evidence="4" id="KW-0804">Transcription</keyword>
<evidence type="ECO:0000313" key="6">
    <source>
        <dbReference type="EMBL" id="MBA4610859.1"/>
    </source>
</evidence>
<evidence type="ECO:0000256" key="3">
    <source>
        <dbReference type="ARBA" id="ARBA00023125"/>
    </source>
</evidence>
<evidence type="ECO:0000256" key="4">
    <source>
        <dbReference type="ARBA" id="ARBA00023163"/>
    </source>
</evidence>
<dbReference type="InterPro" id="IPR036388">
    <property type="entry name" value="WH-like_DNA-bd_sf"/>
</dbReference>
<evidence type="ECO:0000256" key="2">
    <source>
        <dbReference type="ARBA" id="ARBA00023015"/>
    </source>
</evidence>
<dbReference type="RefSeq" id="WP_181759056.1">
    <property type="nucleotide sequence ID" value="NZ_BMCR01000004.1"/>
</dbReference>
<accession>A0A838XHI6</accession>
<dbReference type="PROSITE" id="PS50931">
    <property type="entry name" value="HTH_LYSR"/>
    <property type="match status" value="1"/>
</dbReference>
<dbReference type="InterPro" id="IPR000847">
    <property type="entry name" value="LysR_HTH_N"/>
</dbReference>
<dbReference type="PRINTS" id="PR00039">
    <property type="entry name" value="HTHLYSR"/>
</dbReference>
<dbReference type="PANTHER" id="PTHR30427:SF1">
    <property type="entry name" value="TRANSCRIPTIONAL ACTIVATOR PROTEIN LYSR"/>
    <property type="match status" value="1"/>
</dbReference>
<reference evidence="6 7" key="2">
    <citation type="submission" date="2020-08" db="EMBL/GenBank/DDBJ databases">
        <title>Stappia taiwanensis sp. nov., isolated from a coastal thermal spring.</title>
        <authorList>
            <person name="Kampfer P."/>
        </authorList>
    </citation>
    <scope>NUCLEOTIDE SEQUENCE [LARGE SCALE GENOMIC DNA]</scope>
    <source>
        <strain evidence="6 7">DSM 23284</strain>
    </source>
</reference>
<proteinExistence type="inferred from homology"/>
<reference evidence="6 7" key="1">
    <citation type="submission" date="2020-07" db="EMBL/GenBank/DDBJ databases">
        <authorList>
            <person name="Li M."/>
        </authorList>
    </citation>
    <scope>NUCLEOTIDE SEQUENCE [LARGE SCALE GENOMIC DNA]</scope>
    <source>
        <strain evidence="6 7">DSM 23284</strain>
    </source>
</reference>
<keyword evidence="7" id="KW-1185">Reference proteome</keyword>
<comment type="caution">
    <text evidence="6">The sequence shown here is derived from an EMBL/GenBank/DDBJ whole genome shotgun (WGS) entry which is preliminary data.</text>
</comment>
<keyword evidence="2" id="KW-0805">Transcription regulation</keyword>
<dbReference type="InterPro" id="IPR005119">
    <property type="entry name" value="LysR_subst-bd"/>
</dbReference>
<dbReference type="Pfam" id="PF00126">
    <property type="entry name" value="HTH_1"/>
    <property type="match status" value="1"/>
</dbReference>
<dbReference type="Proteomes" id="UP000559404">
    <property type="component" value="Unassembled WGS sequence"/>
</dbReference>
<keyword evidence="3" id="KW-0238">DNA-binding</keyword>
<dbReference type="InterPro" id="IPR036390">
    <property type="entry name" value="WH_DNA-bd_sf"/>
</dbReference>
<feature type="domain" description="HTH lysR-type" evidence="5">
    <location>
        <begin position="14"/>
        <end position="71"/>
    </location>
</feature>
<organism evidence="6 7">
    <name type="scientific">Stappia taiwanensis</name>
    <dbReference type="NCBI Taxonomy" id="992267"/>
    <lineage>
        <taxon>Bacteria</taxon>
        <taxon>Pseudomonadati</taxon>
        <taxon>Pseudomonadota</taxon>
        <taxon>Alphaproteobacteria</taxon>
        <taxon>Hyphomicrobiales</taxon>
        <taxon>Stappiaceae</taxon>
        <taxon>Stappia</taxon>
    </lineage>
</organism>
<dbReference type="Pfam" id="PF03466">
    <property type="entry name" value="LysR_substrate"/>
    <property type="match status" value="1"/>
</dbReference>